<dbReference type="RefSeq" id="WP_075711957.1">
    <property type="nucleotide sequence ID" value="NZ_MJIE01000001.1"/>
</dbReference>
<dbReference type="Pfam" id="PF13817">
    <property type="entry name" value="DDE_Tnp_IS66_C"/>
    <property type="match status" value="1"/>
</dbReference>
<comment type="caution">
    <text evidence="5">The sequence shown here is derived from an EMBL/GenBank/DDBJ whole genome shotgun (WGS) entry which is preliminary data.</text>
</comment>
<feature type="domain" description="Transposase TnpC homeodomain" evidence="3">
    <location>
        <begin position="48"/>
        <end position="120"/>
    </location>
</feature>
<evidence type="ECO:0008006" key="7">
    <source>
        <dbReference type="Google" id="ProtNLM"/>
    </source>
</evidence>
<sequence length="547" mass="62933">MENKQALNPKELKQLDKDELCRMILDMQQTVQKKEEIIAANENRIDILTQEVKLLRAQRFGRKSEADDKEEFDGKQMAMEFTFNETEAAADTAEKDETVIVSGHTRKRRPKGKIEEDLSRLPKAEPKHFRMEEDELQKIFPKGYQELPVDVVRQVEHKPAEYYVQEYHVHVYRDREDSGHIVRAAAPKKLFGKGLASPSLVSGIMNGKFVNALPLYRIEQEFERNDVPISRQTMANWMVMASERYFSLLLDCLKRQLFTHHVIHCDETPMLVIKDGRKTKSKSYMWVYRSGILDPHPVVIFDYRKTRHHSHPQEFLGDFNGVLVTDGFEAYHKLARLRSGELTIAGCWVHLNRKFKDALKGLGKSGQNTAAGSIAAEAVRKIGEIFALDNTLDEMTSEKRLQIRKETLKPEVDGFFAWLKEHRSDVTLKSLTGKAITYALNQEEYLRVFLDDGDVPMENNAAERAIRPFCIGKKNWVMSNTIHGAEASGIAYSIVETAKANGLKPYEYMKYLLEVIPQHMDDTNLDFLDDLLPWSNTLPEKCRKAIK</sequence>
<evidence type="ECO:0000259" key="2">
    <source>
        <dbReference type="Pfam" id="PF03050"/>
    </source>
</evidence>
<dbReference type="Pfam" id="PF13007">
    <property type="entry name" value="LZ_Tnp_IS66"/>
    <property type="match status" value="1"/>
</dbReference>
<dbReference type="InterPro" id="IPR052344">
    <property type="entry name" value="Transposase-related"/>
</dbReference>
<evidence type="ECO:0000256" key="1">
    <source>
        <dbReference type="SAM" id="Coils"/>
    </source>
</evidence>
<dbReference type="PANTHER" id="PTHR33678:SF1">
    <property type="entry name" value="BLL1576 PROTEIN"/>
    <property type="match status" value="1"/>
</dbReference>
<dbReference type="Proteomes" id="UP000187404">
    <property type="component" value="Unassembled WGS sequence"/>
</dbReference>
<gene>
    <name evidence="5" type="ORF">BHK98_01905</name>
</gene>
<dbReference type="InterPro" id="IPR004291">
    <property type="entry name" value="Transposase_IS66_central"/>
</dbReference>
<protein>
    <recommendedName>
        <fullName evidence="7">Transposase</fullName>
    </recommendedName>
</protein>
<feature type="coiled-coil region" evidence="1">
    <location>
        <begin position="31"/>
        <end position="58"/>
    </location>
</feature>
<keyword evidence="6" id="KW-1185">Reference proteome</keyword>
<dbReference type="PANTHER" id="PTHR33678">
    <property type="entry name" value="BLL1576 PROTEIN"/>
    <property type="match status" value="1"/>
</dbReference>
<feature type="domain" description="Transposase IS66 central" evidence="2">
    <location>
        <begin position="193"/>
        <end position="486"/>
    </location>
</feature>
<dbReference type="OrthoDB" id="9760067at2"/>
<dbReference type="InterPro" id="IPR039552">
    <property type="entry name" value="IS66_C"/>
</dbReference>
<reference evidence="5 6" key="1">
    <citation type="journal article" date="2016" name="Appl. Environ. Microbiol.">
        <title>Function and Phylogeny of Bacterial Butyryl Coenzyme A:Acetate Transferases and Their Diversity in the Proximal Colon of Swine.</title>
        <authorList>
            <person name="Trachsel J."/>
            <person name="Bayles D.O."/>
            <person name="Looft T."/>
            <person name="Levine U.Y."/>
            <person name="Allen H.K."/>
        </authorList>
    </citation>
    <scope>NUCLEOTIDE SEQUENCE [LARGE SCALE GENOMIC DNA]</scope>
    <source>
        <strain evidence="5 6">68-3-10</strain>
    </source>
</reference>
<feature type="domain" description="Transposase IS66 C-terminal" evidence="4">
    <location>
        <begin position="493"/>
        <end position="534"/>
    </location>
</feature>
<evidence type="ECO:0000259" key="4">
    <source>
        <dbReference type="Pfam" id="PF13817"/>
    </source>
</evidence>
<evidence type="ECO:0000259" key="3">
    <source>
        <dbReference type="Pfam" id="PF13007"/>
    </source>
</evidence>
<evidence type="ECO:0000313" key="6">
    <source>
        <dbReference type="Proteomes" id="UP000187404"/>
    </source>
</evidence>
<evidence type="ECO:0000313" key="5">
    <source>
        <dbReference type="EMBL" id="OLR54939.1"/>
    </source>
</evidence>
<keyword evidence="1" id="KW-0175">Coiled coil</keyword>
<dbReference type="EMBL" id="MJIE01000001">
    <property type="protein sequence ID" value="OLR54939.1"/>
    <property type="molecule type" value="Genomic_DNA"/>
</dbReference>
<name>A0A1Q9JFH1_9FIRM</name>
<dbReference type="NCBIfam" id="NF033517">
    <property type="entry name" value="transpos_IS66"/>
    <property type="match status" value="1"/>
</dbReference>
<proteinExistence type="predicted"/>
<dbReference type="Pfam" id="PF03050">
    <property type="entry name" value="DDE_Tnp_IS66"/>
    <property type="match status" value="1"/>
</dbReference>
<accession>A0A1Q9JFH1</accession>
<dbReference type="InterPro" id="IPR024463">
    <property type="entry name" value="Transposase_TnpC_homeodom"/>
</dbReference>
<organism evidence="5 6">
    <name type="scientific">Hornefia porci</name>
    <dbReference type="NCBI Taxonomy" id="2652292"/>
    <lineage>
        <taxon>Bacteria</taxon>
        <taxon>Bacillati</taxon>
        <taxon>Bacillota</taxon>
        <taxon>Clostridia</taxon>
        <taxon>Peptostreptococcales</taxon>
        <taxon>Anaerovoracaceae</taxon>
        <taxon>Hornefia</taxon>
    </lineage>
</organism>
<dbReference type="AlphaFoldDB" id="A0A1Q9JFH1"/>
<dbReference type="STRING" id="1261640.BHK98_01905"/>